<feature type="binding site" description="covalent" evidence="12">
    <location>
        <position position="63"/>
    </location>
    <ligand>
        <name>heme c</name>
        <dbReference type="ChEBI" id="CHEBI:61717"/>
    </ligand>
</feature>
<dbReference type="eggNOG" id="COG2010">
    <property type="taxonomic scope" value="Bacteria"/>
</dbReference>
<name>U5DNN7_9CHRO</name>
<evidence type="ECO:0000256" key="3">
    <source>
        <dbReference type="ARBA" id="ARBA00022448"/>
    </source>
</evidence>
<evidence type="ECO:0000313" key="14">
    <source>
        <dbReference type="EMBL" id="ERN41320.1"/>
    </source>
</evidence>
<evidence type="ECO:0000259" key="13">
    <source>
        <dbReference type="PROSITE" id="PS51007"/>
    </source>
</evidence>
<sequence length="163" mass="18246" precursor="true">MLKRTIWAAMAAILLVWQLCAGSVAALELTEEIRTLPYNEEGEQVIYSLQQLERGKSLFNNVCSQCHVGGITKTNPNVNLALPVLNGAEPPRDNVVALVDYMEYPTTYDGESDLLELHPNTTRSDLWAEMRNLTDEDLEHIGAHILFQPRVRGRLWGGGKTLN</sequence>
<keyword evidence="3 12" id="KW-0813">Transport</keyword>
<comment type="subunit">
    <text evidence="12">PSII is composed of 1 copy each of membrane proteins PsbA, PsbB, PsbC, PsbD, PsbE, PsbF, PsbH, PsbI, PsbJ, PsbK, PsbL, PsbM, PsbT, PsbX, PsbY, PsbZ, Psb30/Ycf12, peripheral proteins PsbO, CyanoQ (PsbQ), PsbU, PsbV and a large number of cofactors. It forms dimeric complexes.</text>
</comment>
<dbReference type="InterPro" id="IPR029490">
    <property type="entry name" value="Cytochrom_C550"/>
</dbReference>
<keyword evidence="6 12" id="KW-0479">Metal-binding</keyword>
<organism evidence="14 15">
    <name type="scientific">Rubidibacter lacunae KORDI 51-2</name>
    <dbReference type="NCBI Taxonomy" id="582515"/>
    <lineage>
        <taxon>Bacteria</taxon>
        <taxon>Bacillati</taxon>
        <taxon>Cyanobacteriota</taxon>
        <taxon>Cyanophyceae</taxon>
        <taxon>Oscillatoriophycideae</taxon>
        <taxon>Chroococcales</taxon>
        <taxon>Aphanothecaceae</taxon>
        <taxon>Rubidibacter</taxon>
    </lineage>
</organism>
<keyword evidence="9 12" id="KW-0793">Thylakoid</keyword>
<evidence type="ECO:0000256" key="2">
    <source>
        <dbReference type="ARBA" id="ARBA00010433"/>
    </source>
</evidence>
<feature type="binding site" description="covalent" evidence="12">
    <location>
        <position position="66"/>
    </location>
    <ligand>
        <name>heme c</name>
        <dbReference type="ChEBI" id="CHEBI:61717"/>
    </ligand>
</feature>
<comment type="caution">
    <text evidence="14">The sequence shown here is derived from an EMBL/GenBank/DDBJ whole genome shotgun (WGS) entry which is preliminary data.</text>
</comment>
<feature type="binding site" description="axial binding residue" evidence="12">
    <location>
        <position position="118"/>
    </location>
    <ligand>
        <name>heme c</name>
        <dbReference type="ChEBI" id="CHEBI:61717"/>
    </ligand>
    <ligandPart>
        <name>Fe</name>
        <dbReference type="ChEBI" id="CHEBI:18248"/>
    </ligandPart>
</feature>
<comment type="cofactor">
    <cofactor evidence="12">
        <name>heme c</name>
        <dbReference type="ChEBI" id="CHEBI:61717"/>
    </cofactor>
    <text evidence="12">Binds 1 heme c group covalently per subunit.</text>
</comment>
<keyword evidence="5 12" id="KW-0349">Heme</keyword>
<keyword evidence="11 12" id="KW-0604">Photosystem II</keyword>
<protein>
    <recommendedName>
        <fullName evidence="12">Photosystem II extrinsic protein V</fullName>
        <shortName evidence="12">PsbV</shortName>
    </recommendedName>
    <alternativeName>
        <fullName evidence="12">Cytochrome c-550</fullName>
    </alternativeName>
    <alternativeName>
        <fullName evidence="12">Cytochrome c550</fullName>
    </alternativeName>
    <alternativeName>
        <fullName evidence="12">Low-potential cytochrome c</fullName>
    </alternativeName>
</protein>
<keyword evidence="4 12" id="KW-0602">Photosynthesis</keyword>
<dbReference type="InterPro" id="IPR017851">
    <property type="entry name" value="PsbV_cyt_c550"/>
</dbReference>
<dbReference type="OrthoDB" id="486949at2"/>
<dbReference type="PIRSF" id="PIRSF005890">
    <property type="entry name" value="Phot_II_cyt_c550"/>
    <property type="match status" value="1"/>
</dbReference>
<evidence type="ECO:0000256" key="11">
    <source>
        <dbReference type="ARBA" id="ARBA00023276"/>
    </source>
</evidence>
<dbReference type="GO" id="GO:0019684">
    <property type="term" value="P:photosynthesis, light reaction"/>
    <property type="evidence" value="ECO:0007669"/>
    <property type="project" value="UniProtKB-UniRule"/>
</dbReference>
<dbReference type="Proteomes" id="UP000016960">
    <property type="component" value="Unassembled WGS sequence"/>
</dbReference>
<evidence type="ECO:0000256" key="6">
    <source>
        <dbReference type="ARBA" id="ARBA00022723"/>
    </source>
</evidence>
<keyword evidence="10 12" id="KW-0472">Membrane</keyword>
<gene>
    <name evidence="12" type="primary">psbV</name>
    <name evidence="14" type="ORF">KR51_00021230</name>
</gene>
<proteinExistence type="inferred from homology"/>
<dbReference type="GO" id="GO:0005506">
    <property type="term" value="F:iron ion binding"/>
    <property type="evidence" value="ECO:0007669"/>
    <property type="project" value="InterPro"/>
</dbReference>
<dbReference type="InterPro" id="IPR036909">
    <property type="entry name" value="Cyt_c-like_dom_sf"/>
</dbReference>
<dbReference type="SUPFAM" id="SSF46626">
    <property type="entry name" value="Cytochrome c"/>
    <property type="match status" value="1"/>
</dbReference>
<dbReference type="HAMAP" id="MF_01378">
    <property type="entry name" value="PSII_Cyt550"/>
    <property type="match status" value="1"/>
</dbReference>
<dbReference type="PROSITE" id="PS51007">
    <property type="entry name" value="CYTC"/>
    <property type="match status" value="1"/>
</dbReference>
<evidence type="ECO:0000256" key="4">
    <source>
        <dbReference type="ARBA" id="ARBA00022531"/>
    </source>
</evidence>
<accession>U5DNN7</accession>
<dbReference type="Pfam" id="PF14495">
    <property type="entry name" value="Cytochrom_C550"/>
    <property type="match status" value="1"/>
</dbReference>
<reference evidence="14 15" key="1">
    <citation type="submission" date="2013-05" db="EMBL/GenBank/DDBJ databases">
        <title>Draft genome sequence of Rubidibacter lacunae KORDI 51-2.</title>
        <authorList>
            <person name="Choi D.H."/>
            <person name="Noh J.H."/>
            <person name="Kwon K.-K."/>
            <person name="Lee J.-H."/>
            <person name="Ryu J.-Y."/>
        </authorList>
    </citation>
    <scope>NUCLEOTIDE SEQUENCE [LARGE SCALE GENOMIC DNA]</scope>
    <source>
        <strain evidence="14 15">KORDI 51-2</strain>
    </source>
</reference>
<dbReference type="GO" id="GO:0022904">
    <property type="term" value="P:respiratory electron transport chain"/>
    <property type="evidence" value="ECO:0007669"/>
    <property type="project" value="InterPro"/>
</dbReference>
<dbReference type="GO" id="GO:0009055">
    <property type="term" value="F:electron transfer activity"/>
    <property type="evidence" value="ECO:0007669"/>
    <property type="project" value="InterPro"/>
</dbReference>
<dbReference type="GO" id="GO:0031676">
    <property type="term" value="C:plasma membrane-derived thylakoid membrane"/>
    <property type="evidence" value="ECO:0007669"/>
    <property type="project" value="UniProtKB-SubCell"/>
</dbReference>
<evidence type="ECO:0000256" key="8">
    <source>
        <dbReference type="ARBA" id="ARBA00023004"/>
    </source>
</evidence>
<evidence type="ECO:0000256" key="1">
    <source>
        <dbReference type="ARBA" id="ARBA00004170"/>
    </source>
</evidence>
<evidence type="ECO:0000256" key="7">
    <source>
        <dbReference type="ARBA" id="ARBA00022982"/>
    </source>
</evidence>
<evidence type="ECO:0000256" key="5">
    <source>
        <dbReference type="ARBA" id="ARBA00022617"/>
    </source>
</evidence>
<evidence type="ECO:0000256" key="9">
    <source>
        <dbReference type="ARBA" id="ARBA00023078"/>
    </source>
</evidence>
<dbReference type="InParanoid" id="U5DNN7"/>
<comment type="subcellular location">
    <subcellularLocation>
        <location evidence="12">Cellular thylakoid membrane</location>
        <topology evidence="12">Peripheral membrane protein</topology>
        <orientation evidence="12">Lumenal side</orientation>
    </subcellularLocation>
    <subcellularLocation>
        <location evidence="1">Membrane</location>
        <topology evidence="1">Peripheral membrane protein</topology>
    </subcellularLocation>
    <text evidence="12">Associated with photosystem II at the lumenal side of the thylakoid membrane.</text>
</comment>
<comment type="function">
    <text evidence="12">One of the extrinsic, lumenal subunits of photosystem II (PSII). PSII is a light-driven water plastoquinone oxidoreductase, using light energy to abstract electrons from H(2)O, generating a proton gradient subsequently used for ATP formation. The extrinsic proteins stabilize the structure of photosystem II oxygen-evolving complex (OEC), the ion environment of oxygen evolution and protect the OEC against heat-induced inactivation. Low-potential cytochrome c that plays a role in the OEC of PSII.</text>
</comment>
<feature type="signal peptide" evidence="12">
    <location>
        <begin position="1"/>
        <end position="26"/>
    </location>
</feature>
<dbReference type="AlphaFoldDB" id="U5DNN7"/>
<dbReference type="NCBIfam" id="TIGR03045">
    <property type="entry name" value="PS_II_C550"/>
    <property type="match status" value="1"/>
</dbReference>
<dbReference type="EMBL" id="ASSJ01000050">
    <property type="protein sequence ID" value="ERN41320.1"/>
    <property type="molecule type" value="Genomic_DNA"/>
</dbReference>
<evidence type="ECO:0000313" key="15">
    <source>
        <dbReference type="Proteomes" id="UP000016960"/>
    </source>
</evidence>
<keyword evidence="7 12" id="KW-0249">Electron transport</keyword>
<dbReference type="GO" id="GO:0009523">
    <property type="term" value="C:photosystem II"/>
    <property type="evidence" value="ECO:0007669"/>
    <property type="project" value="UniProtKB-KW"/>
</dbReference>
<dbReference type="PATRIC" id="fig|582515.4.peg.2387"/>
<keyword evidence="8 12" id="KW-0408">Iron</keyword>
<dbReference type="GO" id="GO:0020037">
    <property type="term" value="F:heme binding"/>
    <property type="evidence" value="ECO:0007669"/>
    <property type="project" value="InterPro"/>
</dbReference>
<dbReference type="STRING" id="582515.KR51_00021230"/>
<dbReference type="Gene3D" id="1.10.760.10">
    <property type="entry name" value="Cytochrome c-like domain"/>
    <property type="match status" value="1"/>
</dbReference>
<feature type="binding site" description="axial binding residue" evidence="12">
    <location>
        <position position="67"/>
    </location>
    <ligand>
        <name>heme c</name>
        <dbReference type="ChEBI" id="CHEBI:61717"/>
    </ligand>
    <ligandPart>
        <name>Fe</name>
        <dbReference type="ChEBI" id="CHEBI:18248"/>
    </ligandPart>
</feature>
<evidence type="ECO:0000256" key="12">
    <source>
        <dbReference type="HAMAP-Rule" id="MF_01378"/>
    </source>
</evidence>
<keyword evidence="12" id="KW-0732">Signal</keyword>
<dbReference type="RefSeq" id="WP_022607157.1">
    <property type="nucleotide sequence ID" value="NZ_ASSJ01000050.1"/>
</dbReference>
<feature type="domain" description="Cytochrome c" evidence="13">
    <location>
        <begin position="50"/>
        <end position="149"/>
    </location>
</feature>
<feature type="chain" id="PRO_5009021874" description="Photosystem II extrinsic protein V" evidence="12">
    <location>
        <begin position="27"/>
        <end position="163"/>
    </location>
</feature>
<dbReference type="InterPro" id="IPR009056">
    <property type="entry name" value="Cyt_c-like_dom"/>
</dbReference>
<comment type="similarity">
    <text evidence="2 12">Belongs to the cytochrome c family. PsbV subfamily.</text>
</comment>
<keyword evidence="15" id="KW-1185">Reference proteome</keyword>
<evidence type="ECO:0000256" key="10">
    <source>
        <dbReference type="ARBA" id="ARBA00023136"/>
    </source>
</evidence>
<dbReference type="InterPro" id="IPR016003">
    <property type="entry name" value="PsbV_cyt_c550-like"/>
</dbReference>